<accession>A0A0N8VT79</accession>
<evidence type="ECO:0000313" key="1">
    <source>
        <dbReference type="EMBL" id="KQB55372.1"/>
    </source>
</evidence>
<keyword evidence="2" id="KW-1185">Reference proteome</keyword>
<reference evidence="1 2" key="1">
    <citation type="submission" date="2015-10" db="EMBL/GenBank/DDBJ databases">
        <title>Pseudomonas helleri sp. nov. and Pseudomonas weihenstephanensis sp. nov., isolated from raw cows milk.</title>
        <authorList>
            <person name="Von Neubeck M."/>
            <person name="Huptas C."/>
            <person name="Wenning M."/>
            <person name="Scherer S."/>
        </authorList>
    </citation>
    <scope>NUCLEOTIDE SEQUENCE [LARGE SCALE GENOMIC DNA]</scope>
    <source>
        <strain evidence="1 2">BSTT44</strain>
    </source>
</reference>
<gene>
    <name evidence="1" type="ORF">AQS70_18845</name>
</gene>
<protein>
    <submittedName>
        <fullName evidence="1">Virulence factor SrfB</fullName>
    </submittedName>
</protein>
<organism evidence="1 2">
    <name type="scientific">Pseudomonas endophytica</name>
    <dbReference type="NCBI Taxonomy" id="1563157"/>
    <lineage>
        <taxon>Bacteria</taxon>
        <taxon>Pseudomonadati</taxon>
        <taxon>Pseudomonadota</taxon>
        <taxon>Gammaproteobacteria</taxon>
        <taxon>Pseudomonadales</taxon>
        <taxon>Pseudomonadaceae</taxon>
        <taxon>Pseudomonas</taxon>
    </lineage>
</organism>
<dbReference type="EMBL" id="LLWH01000011">
    <property type="protein sequence ID" value="KQB55372.1"/>
    <property type="molecule type" value="Genomic_DNA"/>
</dbReference>
<comment type="caution">
    <text evidence="1">The sequence shown here is derived from an EMBL/GenBank/DDBJ whole genome shotgun (WGS) entry which is preliminary data.</text>
</comment>
<name>A0A0N8VT79_9PSED</name>
<evidence type="ECO:0000313" key="2">
    <source>
        <dbReference type="Proteomes" id="UP000050342"/>
    </source>
</evidence>
<dbReference type="PIRSF" id="PIRSF034585">
    <property type="entry name" value="SrfB"/>
    <property type="match status" value="1"/>
</dbReference>
<sequence length="1015" mass="113506">MLPEVTQFEDVVKLVSDTGIQFMDFAFRQDQITSPNGAFTLVDGDVLCRLQVHTDESYYYDIDHERRQKAEPDFWLPISKSLALLDGLWLPLPFFRYMPPYTFDQGPSNWARMRFIKLAHPDIDGNTHRLTLALDTRVISKKLSMAYLAPNDEDVSSGVSFRVATKLAQMRWFQDLPWVKEWLVEVFREASIRVDRDLLQDQEDEKHPQAHYLNVLSLLERIEQIGPKPAQPVIVMPELTVIANGEKSQTKPIPVDLILDVGNSRTCGILIENQGVDRMGLKNNYVLELRDLLAPEHVYNQPFESRVEFSKTSLGKDHFSSKSGRHDAFQWPTIARVGNEAGRLASLRRGTEGSTGLSSPKRYLWDENPYDHGWRFNNAYIKSDSEPPATAAPFSHLINNMGEALYSLPEDDQVPVFKALYSRSSLMTFMLAEVLTQALAQINSPAQRARQGKTGIPRQLNSITLTVPPGMPQAERSILGKRMSQAIGLVWKSMGWHDSDEDPYTDEASPPTTPMPLVNIDWDEASCGQLVYLYTEIAENYAGHPEEFFATLARPDKTERDRITVASIDIGGGTTDLVITEYRIDPGARAVSGMNVHIVPKQLFRDSFKIAGDDILLDMIHSVVLPSLERGFKDAKVESPDSLLSRLCGSETISTQNEVLRQQLNLQVLTPLGLALLKAYEQFDPLAPTSPVTYTYRQLLTESDINLSVLNYVSGAVRRDTGGEVFDLLDTKITFDLRAIHDMFLNGGVNIGKPLSALCEVIAHYPCDVLLLTGRPSRLPGIQGFIRQNLPLVPGRIVPMQSYRTGGWYPFHKNGLIDDPKSTAAVGAMLCLLCANHSVHGFYFRADKLIPYSTIKHIGVIDLENSIRDRDVLFRDIRTERGCIQLAGDSEEEQSVTPALAMPSAIRLGFRQLSVERWAASPLYSLSFTDEGKRKMASGTRDGSGAVASVRFKVAKNPESVNAGLVSDQLEIRSVSSNTAERLDKNDVHLQLNTLLVSRLGDNTYWLDSGTVKHS</sequence>
<dbReference type="InterPro" id="IPR009216">
    <property type="entry name" value="Virulence_factor_SrfB"/>
</dbReference>
<dbReference type="Pfam" id="PF07520">
    <property type="entry name" value="SrfB"/>
    <property type="match status" value="1"/>
</dbReference>
<dbReference type="AlphaFoldDB" id="A0A0N8VT79"/>
<proteinExistence type="predicted"/>
<dbReference type="OrthoDB" id="5437169at2"/>
<dbReference type="STRING" id="1563157.AQS70_18845"/>
<dbReference type="Proteomes" id="UP000050342">
    <property type="component" value="Unassembled WGS sequence"/>
</dbReference>
<dbReference type="RefSeq" id="WP_055101255.1">
    <property type="nucleotide sequence ID" value="NZ_LLWH01000011.1"/>
</dbReference>